<feature type="compositionally biased region" description="Low complexity" evidence="1">
    <location>
        <begin position="22"/>
        <end position="37"/>
    </location>
</feature>
<proteinExistence type="predicted"/>
<accession>A0A0L0SII1</accession>
<reference evidence="3" key="2">
    <citation type="submission" date="2009-11" db="EMBL/GenBank/DDBJ databases">
        <title>The Genome Sequence of Allomyces macrogynus strain ATCC 38327.</title>
        <authorList>
            <consortium name="The Broad Institute Genome Sequencing Platform"/>
            <person name="Russ C."/>
            <person name="Cuomo C."/>
            <person name="Shea T."/>
            <person name="Young S.K."/>
            <person name="Zeng Q."/>
            <person name="Koehrsen M."/>
            <person name="Haas B."/>
            <person name="Borodovsky M."/>
            <person name="Guigo R."/>
            <person name="Alvarado L."/>
            <person name="Berlin A."/>
            <person name="Borenstein D."/>
            <person name="Chen Z."/>
            <person name="Engels R."/>
            <person name="Freedman E."/>
            <person name="Gellesch M."/>
            <person name="Goldberg J."/>
            <person name="Griggs A."/>
            <person name="Gujja S."/>
            <person name="Heiman D."/>
            <person name="Hepburn T."/>
            <person name="Howarth C."/>
            <person name="Jen D."/>
            <person name="Larson L."/>
            <person name="Lewis B."/>
            <person name="Mehta T."/>
            <person name="Park D."/>
            <person name="Pearson M."/>
            <person name="Roberts A."/>
            <person name="Saif S."/>
            <person name="Shenoy N."/>
            <person name="Sisk P."/>
            <person name="Stolte C."/>
            <person name="Sykes S."/>
            <person name="Walk T."/>
            <person name="White J."/>
            <person name="Yandava C."/>
            <person name="Burger G."/>
            <person name="Gray M.W."/>
            <person name="Holland P.W.H."/>
            <person name="King N."/>
            <person name="Lang F.B.F."/>
            <person name="Roger A.J."/>
            <person name="Ruiz-Trillo I."/>
            <person name="Lander E."/>
            <person name="Nusbaum C."/>
        </authorList>
    </citation>
    <scope>NUCLEOTIDE SEQUENCE [LARGE SCALE GENOMIC DNA]</scope>
    <source>
        <strain evidence="3">ATCC 38327</strain>
    </source>
</reference>
<reference evidence="2 3" key="1">
    <citation type="submission" date="2009-11" db="EMBL/GenBank/DDBJ databases">
        <title>Annotation of Allomyces macrogynus ATCC 38327.</title>
        <authorList>
            <consortium name="The Broad Institute Genome Sequencing Platform"/>
            <person name="Russ C."/>
            <person name="Cuomo C."/>
            <person name="Burger G."/>
            <person name="Gray M.W."/>
            <person name="Holland P.W.H."/>
            <person name="King N."/>
            <person name="Lang F.B.F."/>
            <person name="Roger A.J."/>
            <person name="Ruiz-Trillo I."/>
            <person name="Young S.K."/>
            <person name="Zeng Q."/>
            <person name="Gargeya S."/>
            <person name="Fitzgerald M."/>
            <person name="Haas B."/>
            <person name="Abouelleil A."/>
            <person name="Alvarado L."/>
            <person name="Arachchi H.M."/>
            <person name="Berlin A."/>
            <person name="Chapman S.B."/>
            <person name="Gearin G."/>
            <person name="Goldberg J."/>
            <person name="Griggs A."/>
            <person name="Gujja S."/>
            <person name="Hansen M."/>
            <person name="Heiman D."/>
            <person name="Howarth C."/>
            <person name="Larimer J."/>
            <person name="Lui A."/>
            <person name="MacDonald P.J.P."/>
            <person name="McCowen C."/>
            <person name="Montmayeur A."/>
            <person name="Murphy C."/>
            <person name="Neiman D."/>
            <person name="Pearson M."/>
            <person name="Priest M."/>
            <person name="Roberts A."/>
            <person name="Saif S."/>
            <person name="Shea T."/>
            <person name="Sisk P."/>
            <person name="Stolte C."/>
            <person name="Sykes S."/>
            <person name="Wortman J."/>
            <person name="Nusbaum C."/>
            <person name="Birren B."/>
        </authorList>
    </citation>
    <scope>NUCLEOTIDE SEQUENCE [LARGE SCALE GENOMIC DNA]</scope>
    <source>
        <strain evidence="2 3">ATCC 38327</strain>
    </source>
</reference>
<dbReference type="VEuPathDB" id="FungiDB:AMAG_07390"/>
<dbReference type="AlphaFoldDB" id="A0A0L0SII1"/>
<organism evidence="2 3">
    <name type="scientific">Allomyces macrogynus (strain ATCC 38327)</name>
    <name type="common">Allomyces javanicus var. macrogynus</name>
    <dbReference type="NCBI Taxonomy" id="578462"/>
    <lineage>
        <taxon>Eukaryota</taxon>
        <taxon>Fungi</taxon>
        <taxon>Fungi incertae sedis</taxon>
        <taxon>Blastocladiomycota</taxon>
        <taxon>Blastocladiomycetes</taxon>
        <taxon>Blastocladiales</taxon>
        <taxon>Blastocladiaceae</taxon>
        <taxon>Allomyces</taxon>
    </lineage>
</organism>
<feature type="region of interest" description="Disordered" evidence="1">
    <location>
        <begin position="1"/>
        <end position="90"/>
    </location>
</feature>
<sequence length="348" mass="36781">MLGSSPAGVPASSIKGLINNDASSLSSSSPSAATVSSPPTPTGGRALNRNGTAVQRITNFISSRKASPSPARTPVADYDSAAESGPEPDMTMSVLSAADARSEVEKKCRAVFKQLQEAKDVLCGKADAVGAVAAGAAAIKQLVDVMNENGSKTKKRADLYFQLGTSLAPLLSVENYDDVVKGALLVMQEFEQVTDQREAAPKRMTKVLRQRITSVVSSSSAGSDVDPYRVSIPLTPTGAPALEHFQDVHIPCELSAFHVTLTFLDVLIHLYDRIYKVPATLDDTTAPYLRDAVYRLDHKLHKAYAPLVRDVSLAAKRVVAHLPAAPGSPAGASSPGRTPLPLDMIHAT</sequence>
<protein>
    <submittedName>
        <fullName evidence="2">Uncharacterized protein</fullName>
    </submittedName>
</protein>
<evidence type="ECO:0000256" key="1">
    <source>
        <dbReference type="SAM" id="MobiDB-lite"/>
    </source>
</evidence>
<keyword evidence="3" id="KW-1185">Reference proteome</keyword>
<dbReference type="OrthoDB" id="14339at2759"/>
<gene>
    <name evidence="2" type="ORF">AMAG_07390</name>
</gene>
<feature type="compositionally biased region" description="Polar residues" evidence="1">
    <location>
        <begin position="49"/>
        <end position="66"/>
    </location>
</feature>
<evidence type="ECO:0000313" key="2">
    <source>
        <dbReference type="EMBL" id="KNE62145.1"/>
    </source>
</evidence>
<name>A0A0L0SII1_ALLM3</name>
<dbReference type="PANTHER" id="PTHR37332">
    <property type="entry name" value="EXPRESSED PROTEIN"/>
    <property type="match status" value="1"/>
</dbReference>
<dbReference type="Proteomes" id="UP000054350">
    <property type="component" value="Unassembled WGS sequence"/>
</dbReference>
<evidence type="ECO:0000313" key="3">
    <source>
        <dbReference type="Proteomes" id="UP000054350"/>
    </source>
</evidence>
<dbReference type="PANTHER" id="PTHR37332:SF1">
    <property type="entry name" value="ELMO DOMAIN-CONTAINING PROTEIN"/>
    <property type="match status" value="1"/>
</dbReference>
<dbReference type="EMBL" id="GG745339">
    <property type="protein sequence ID" value="KNE62145.1"/>
    <property type="molecule type" value="Genomic_DNA"/>
</dbReference>